<dbReference type="SUPFAM" id="SSF69360">
    <property type="entry name" value="Cell wall binding repeat"/>
    <property type="match status" value="2"/>
</dbReference>
<dbReference type="EMBL" id="JBJHQH010000012">
    <property type="protein sequence ID" value="MFK9093054.1"/>
    <property type="molecule type" value="Genomic_DNA"/>
</dbReference>
<dbReference type="Pfam" id="PF01473">
    <property type="entry name" value="Choline_bind_1"/>
    <property type="match status" value="1"/>
</dbReference>
<protein>
    <recommendedName>
        <fullName evidence="6">N-acetylmuramoyl-L-alanine amidase family protein</fullName>
    </recommendedName>
</protein>
<gene>
    <name evidence="4" type="ORF">ACJEBI_16395</name>
</gene>
<accession>A0ABW8RJZ9</accession>
<organism evidence="4 5">
    <name type="scientific">Bacillus salipaludis</name>
    <dbReference type="NCBI Taxonomy" id="2547811"/>
    <lineage>
        <taxon>Bacteria</taxon>
        <taxon>Bacillati</taxon>
        <taxon>Bacillota</taxon>
        <taxon>Bacilli</taxon>
        <taxon>Bacillales</taxon>
        <taxon>Bacillaceae</taxon>
        <taxon>Bacillus</taxon>
    </lineage>
</organism>
<dbReference type="PROSITE" id="PS51170">
    <property type="entry name" value="CW"/>
    <property type="match status" value="7"/>
</dbReference>
<feature type="chain" id="PRO_5045813348" description="N-acetylmuramoyl-L-alanine amidase family protein" evidence="3">
    <location>
        <begin position="27"/>
        <end position="395"/>
    </location>
</feature>
<dbReference type="InterPro" id="IPR018337">
    <property type="entry name" value="Cell_wall/Cho-bd_repeat"/>
</dbReference>
<feature type="repeat" description="Cell wall-binding" evidence="2">
    <location>
        <begin position="58"/>
        <end position="77"/>
    </location>
</feature>
<evidence type="ECO:0000256" key="1">
    <source>
        <dbReference type="ARBA" id="ARBA00022737"/>
    </source>
</evidence>
<feature type="repeat" description="Cell wall-binding" evidence="2">
    <location>
        <begin position="78"/>
        <end position="97"/>
    </location>
</feature>
<evidence type="ECO:0000313" key="4">
    <source>
        <dbReference type="EMBL" id="MFK9093054.1"/>
    </source>
</evidence>
<dbReference type="RefSeq" id="WP_406581606.1">
    <property type="nucleotide sequence ID" value="NZ_JBJHQH010000012.1"/>
</dbReference>
<feature type="repeat" description="Cell wall-binding" evidence="2">
    <location>
        <begin position="239"/>
        <end position="258"/>
    </location>
</feature>
<dbReference type="Pfam" id="PF19127">
    <property type="entry name" value="Choline_bind_3"/>
    <property type="match status" value="4"/>
</dbReference>
<feature type="repeat" description="Cell wall-binding" evidence="2">
    <location>
        <begin position="199"/>
        <end position="218"/>
    </location>
</feature>
<evidence type="ECO:0000256" key="2">
    <source>
        <dbReference type="PROSITE-ProRule" id="PRU00591"/>
    </source>
</evidence>
<dbReference type="Gene3D" id="2.10.270.10">
    <property type="entry name" value="Cholin Binding"/>
    <property type="match status" value="3"/>
</dbReference>
<evidence type="ECO:0008006" key="6">
    <source>
        <dbReference type="Google" id="ProtNLM"/>
    </source>
</evidence>
<feature type="signal peptide" evidence="3">
    <location>
        <begin position="1"/>
        <end position="26"/>
    </location>
</feature>
<evidence type="ECO:0000313" key="5">
    <source>
        <dbReference type="Proteomes" id="UP001623041"/>
    </source>
</evidence>
<dbReference type="Proteomes" id="UP001623041">
    <property type="component" value="Unassembled WGS sequence"/>
</dbReference>
<feature type="repeat" description="Cell wall-binding" evidence="2">
    <location>
        <begin position="179"/>
        <end position="198"/>
    </location>
</feature>
<evidence type="ECO:0000256" key="3">
    <source>
        <dbReference type="SAM" id="SignalP"/>
    </source>
</evidence>
<comment type="caution">
    <text evidence="4">The sequence shown here is derived from an EMBL/GenBank/DDBJ whole genome shotgun (WGS) entry which is preliminary data.</text>
</comment>
<feature type="repeat" description="Cell wall-binding" evidence="2">
    <location>
        <begin position="219"/>
        <end position="238"/>
    </location>
</feature>
<proteinExistence type="predicted"/>
<keyword evidence="1" id="KW-0677">Repeat</keyword>
<reference evidence="4 5" key="1">
    <citation type="submission" date="2024-11" db="EMBL/GenBank/DDBJ databases">
        <authorList>
            <person name="Lucas J.A."/>
        </authorList>
    </citation>
    <scope>NUCLEOTIDE SEQUENCE [LARGE SCALE GENOMIC DNA]</scope>
    <source>
        <strain evidence="4 5">Z 5.4</strain>
    </source>
</reference>
<name>A0ABW8RJZ9_9BACI</name>
<keyword evidence="3" id="KW-0732">Signal</keyword>
<feature type="repeat" description="Cell wall-binding" evidence="2">
    <location>
        <begin position="159"/>
        <end position="178"/>
    </location>
</feature>
<keyword evidence="5" id="KW-1185">Reference proteome</keyword>
<sequence>MKKLVFSTIFAFVLSFAMYSQVSATATDSSQGTVSKQAVNGWKSSHGTWYYYTNGKSYKGWLFDQGRWYYLDTKGAMKTGWYKEKGDWYYFDNKGGMATGWLYFTATDKFYYTNKDGKMQTGWVKMGIDWLYFQSDGSLHKGWIKDNGTWYYTGKNGIVTGWVKDNGTWYYLNSAGAMQTGWVKDDGEWYLLDKNGAMQTGWQNSNGTWYYLNTDGAMLTGWVEIDGKSYFLDWNGAMKTGWLQLGGDWYYLYPNGVMAVDTIIEGYVIDEDGVWIKDPNNTPQAIFERKLNEIAAPYGVTAHYHSKTKQFDLYKDGLIIGVVGMTGSIDDPGYVSGPATDKELLIKLAIAVGAPASEAELSELVQKADQVDMLKKGSFIIYNNEYGITIMWGFS</sequence>